<protein>
    <submittedName>
        <fullName evidence="1">Uncharacterized protein</fullName>
    </submittedName>
</protein>
<keyword evidence="2" id="KW-1185">Reference proteome</keyword>
<dbReference type="Proteomes" id="UP001064048">
    <property type="component" value="Chromosome 3"/>
</dbReference>
<accession>A0ACC0JV14</accession>
<comment type="caution">
    <text evidence="1">The sequence shown here is derived from an EMBL/GenBank/DDBJ whole genome shotgun (WGS) entry which is preliminary data.</text>
</comment>
<gene>
    <name evidence="1" type="ORF">MSG28_002249</name>
</gene>
<name>A0ACC0JV14_CHOFU</name>
<dbReference type="EMBL" id="CM046103">
    <property type="protein sequence ID" value="KAI8427903.1"/>
    <property type="molecule type" value="Genomic_DNA"/>
</dbReference>
<organism evidence="1 2">
    <name type="scientific">Choristoneura fumiferana</name>
    <name type="common">Spruce budworm moth</name>
    <name type="synonym">Archips fumiferana</name>
    <dbReference type="NCBI Taxonomy" id="7141"/>
    <lineage>
        <taxon>Eukaryota</taxon>
        <taxon>Metazoa</taxon>
        <taxon>Ecdysozoa</taxon>
        <taxon>Arthropoda</taxon>
        <taxon>Hexapoda</taxon>
        <taxon>Insecta</taxon>
        <taxon>Pterygota</taxon>
        <taxon>Neoptera</taxon>
        <taxon>Endopterygota</taxon>
        <taxon>Lepidoptera</taxon>
        <taxon>Glossata</taxon>
        <taxon>Ditrysia</taxon>
        <taxon>Tortricoidea</taxon>
        <taxon>Tortricidae</taxon>
        <taxon>Tortricinae</taxon>
        <taxon>Choristoneura</taxon>
    </lineage>
</organism>
<sequence length="89" mass="10108">MYYECFAAYPSLFTEDEISSGIPSQANIDTENVDPLMEHNYSRKRHLDHTYCRREPLKDVIASTSSESPRLSEDPVPSTSSGQELCESF</sequence>
<evidence type="ECO:0000313" key="2">
    <source>
        <dbReference type="Proteomes" id="UP001064048"/>
    </source>
</evidence>
<evidence type="ECO:0000313" key="1">
    <source>
        <dbReference type="EMBL" id="KAI8427903.1"/>
    </source>
</evidence>
<proteinExistence type="predicted"/>
<reference evidence="1 2" key="1">
    <citation type="journal article" date="2022" name="Genome Biol. Evol.">
        <title>The Spruce Budworm Genome: Reconstructing the Evolutionary History of Antifreeze Proteins.</title>
        <authorList>
            <person name="Beliveau C."/>
            <person name="Gagne P."/>
            <person name="Picq S."/>
            <person name="Vernygora O."/>
            <person name="Keeling C.I."/>
            <person name="Pinkney K."/>
            <person name="Doucet D."/>
            <person name="Wen F."/>
            <person name="Johnston J.S."/>
            <person name="Maaroufi H."/>
            <person name="Boyle B."/>
            <person name="Laroche J."/>
            <person name="Dewar K."/>
            <person name="Juretic N."/>
            <person name="Blackburn G."/>
            <person name="Nisole A."/>
            <person name="Brunet B."/>
            <person name="Brandao M."/>
            <person name="Lumley L."/>
            <person name="Duan J."/>
            <person name="Quan G."/>
            <person name="Lucarotti C.J."/>
            <person name="Roe A.D."/>
            <person name="Sperling F.A.H."/>
            <person name="Levesque R.C."/>
            <person name="Cusson M."/>
        </authorList>
    </citation>
    <scope>NUCLEOTIDE SEQUENCE [LARGE SCALE GENOMIC DNA]</scope>
    <source>
        <strain evidence="1">Glfc:IPQL:Cfum</strain>
    </source>
</reference>